<evidence type="ECO:0000313" key="3">
    <source>
        <dbReference type="Proteomes" id="UP001549204"/>
    </source>
</evidence>
<evidence type="ECO:0000313" key="2">
    <source>
        <dbReference type="EMBL" id="MET3582002.1"/>
    </source>
</evidence>
<accession>A0ABV2GV58</accession>
<organism evidence="2 3">
    <name type="scientific">Mesorhizobium robiniae</name>
    <dbReference type="NCBI Taxonomy" id="559315"/>
    <lineage>
        <taxon>Bacteria</taxon>
        <taxon>Pseudomonadati</taxon>
        <taxon>Pseudomonadota</taxon>
        <taxon>Alphaproteobacteria</taxon>
        <taxon>Hyphomicrobiales</taxon>
        <taxon>Phyllobacteriaceae</taxon>
        <taxon>Mesorhizobium</taxon>
    </lineage>
</organism>
<dbReference type="RefSeq" id="WP_354493566.1">
    <property type="nucleotide sequence ID" value="NZ_JBEPMC010000010.1"/>
</dbReference>
<dbReference type="InterPro" id="IPR018727">
    <property type="entry name" value="DUF2267"/>
</dbReference>
<feature type="region of interest" description="Disordered" evidence="1">
    <location>
        <begin position="141"/>
        <end position="161"/>
    </location>
</feature>
<dbReference type="InterPro" id="IPR038282">
    <property type="entry name" value="DUF2267_sf"/>
</dbReference>
<keyword evidence="3" id="KW-1185">Reference proteome</keyword>
<dbReference type="Gene3D" id="1.10.490.110">
    <property type="entry name" value="Uncharacterized conserved protein DUF2267"/>
    <property type="match status" value="1"/>
</dbReference>
<dbReference type="Pfam" id="PF10025">
    <property type="entry name" value="DUF2267"/>
    <property type="match status" value="1"/>
</dbReference>
<reference evidence="2 3" key="1">
    <citation type="submission" date="2024-06" db="EMBL/GenBank/DDBJ databases">
        <title>Genomic Encyclopedia of Type Strains, Phase IV (KMG-IV): sequencing the most valuable type-strain genomes for metagenomic binning, comparative biology and taxonomic classification.</title>
        <authorList>
            <person name="Goeker M."/>
        </authorList>
    </citation>
    <scope>NUCLEOTIDE SEQUENCE [LARGE SCALE GENOMIC DNA]</scope>
    <source>
        <strain evidence="2 3">DSM 100022</strain>
    </source>
</reference>
<dbReference type="Proteomes" id="UP001549204">
    <property type="component" value="Unassembled WGS sequence"/>
</dbReference>
<gene>
    <name evidence="2" type="ORF">ABID19_005060</name>
</gene>
<feature type="compositionally biased region" description="Polar residues" evidence="1">
    <location>
        <begin position="148"/>
        <end position="161"/>
    </location>
</feature>
<sequence>MSATGPDVFDKTLHTTNIWLNDLMEELGPDRQLSWNVLSTVLQMLRDRLPLGLAAHLGAELPVLVRGAYYDRFEPARQPSDWDWDEFVIEVTDRLSDARLLDASDAVRSVFATLSRHISRGQVAKVQATLPEKLRTMWRSAEERVTPPGQSAAQPTAPSLP</sequence>
<proteinExistence type="predicted"/>
<evidence type="ECO:0000256" key="1">
    <source>
        <dbReference type="SAM" id="MobiDB-lite"/>
    </source>
</evidence>
<dbReference type="EMBL" id="JBEPMC010000010">
    <property type="protein sequence ID" value="MET3582002.1"/>
    <property type="molecule type" value="Genomic_DNA"/>
</dbReference>
<comment type="caution">
    <text evidence="2">The sequence shown here is derived from an EMBL/GenBank/DDBJ whole genome shotgun (WGS) entry which is preliminary data.</text>
</comment>
<name>A0ABV2GV58_9HYPH</name>
<protein>
    <submittedName>
        <fullName evidence="2">Uncharacterized protein (DUF2267 family)</fullName>
    </submittedName>
</protein>